<organism evidence="2 3">
    <name type="scientific">Pseudofulvibacter geojedonensis</name>
    <dbReference type="NCBI Taxonomy" id="1123758"/>
    <lineage>
        <taxon>Bacteria</taxon>
        <taxon>Pseudomonadati</taxon>
        <taxon>Bacteroidota</taxon>
        <taxon>Flavobacteriia</taxon>
        <taxon>Flavobacteriales</taxon>
        <taxon>Flavobacteriaceae</taxon>
        <taxon>Pseudofulvibacter</taxon>
    </lineage>
</organism>
<accession>A0ABW3I4M8</accession>
<keyword evidence="1" id="KW-0732">Signal</keyword>
<evidence type="ECO:0000313" key="3">
    <source>
        <dbReference type="Proteomes" id="UP001596997"/>
    </source>
</evidence>
<evidence type="ECO:0000256" key="1">
    <source>
        <dbReference type="SAM" id="SignalP"/>
    </source>
</evidence>
<keyword evidence="3" id="KW-1185">Reference proteome</keyword>
<feature type="signal peptide" evidence="1">
    <location>
        <begin position="1"/>
        <end position="29"/>
    </location>
</feature>
<dbReference type="SUPFAM" id="SSF49464">
    <property type="entry name" value="Carboxypeptidase regulatory domain-like"/>
    <property type="match status" value="1"/>
</dbReference>
<dbReference type="Gene3D" id="2.60.40.1120">
    <property type="entry name" value="Carboxypeptidase-like, regulatory domain"/>
    <property type="match status" value="1"/>
</dbReference>
<dbReference type="InterPro" id="IPR008969">
    <property type="entry name" value="CarboxyPept-like_regulatory"/>
</dbReference>
<sequence length="129" mass="14160">MKAQKKNFTKMNFLGVVLFALFALNTSFAQTNEKTISGTISDSYGPIEDVNIVLKGTKTGTTTNEKGEFTFPKSLAKGDILIVSYLGYKTQNITITENTKSLVLVLKDDLIEIAGALNNNTPYKSKRSK</sequence>
<protein>
    <submittedName>
        <fullName evidence="2">Carboxypeptidase-like regulatory domain-containing protein</fullName>
    </submittedName>
</protein>
<evidence type="ECO:0000313" key="2">
    <source>
        <dbReference type="EMBL" id="MFD0964809.1"/>
    </source>
</evidence>
<comment type="caution">
    <text evidence="2">The sequence shown here is derived from an EMBL/GenBank/DDBJ whole genome shotgun (WGS) entry which is preliminary data.</text>
</comment>
<feature type="chain" id="PRO_5046361262" evidence="1">
    <location>
        <begin position="30"/>
        <end position="129"/>
    </location>
</feature>
<dbReference type="Proteomes" id="UP001596997">
    <property type="component" value="Unassembled WGS sequence"/>
</dbReference>
<dbReference type="Pfam" id="PF13715">
    <property type="entry name" value="CarbopepD_reg_2"/>
    <property type="match status" value="1"/>
</dbReference>
<proteinExistence type="predicted"/>
<name>A0ABW3I4M8_9FLAO</name>
<dbReference type="EMBL" id="JBHTJM010000010">
    <property type="protein sequence ID" value="MFD0964809.1"/>
    <property type="molecule type" value="Genomic_DNA"/>
</dbReference>
<dbReference type="RefSeq" id="WP_377716355.1">
    <property type="nucleotide sequence ID" value="NZ_JBHTJM010000010.1"/>
</dbReference>
<gene>
    <name evidence="2" type="ORF">ACFQ1O_12410</name>
</gene>
<reference evidence="3" key="1">
    <citation type="journal article" date="2019" name="Int. J. Syst. Evol. Microbiol.">
        <title>The Global Catalogue of Microorganisms (GCM) 10K type strain sequencing project: providing services to taxonomists for standard genome sequencing and annotation.</title>
        <authorList>
            <consortium name="The Broad Institute Genomics Platform"/>
            <consortium name="The Broad Institute Genome Sequencing Center for Infectious Disease"/>
            <person name="Wu L."/>
            <person name="Ma J."/>
        </authorList>
    </citation>
    <scope>NUCLEOTIDE SEQUENCE [LARGE SCALE GENOMIC DNA]</scope>
    <source>
        <strain evidence="3">CCUG 62114</strain>
    </source>
</reference>